<dbReference type="AlphaFoldDB" id="A0A5S3QJ19"/>
<comment type="caution">
    <text evidence="1">The sequence shown here is derived from an EMBL/GenBank/DDBJ whole genome shotgun (WGS) entry which is preliminary data.</text>
</comment>
<dbReference type="Proteomes" id="UP000306980">
    <property type="component" value="Unassembled WGS sequence"/>
</dbReference>
<protein>
    <submittedName>
        <fullName evidence="1">Uncharacterized protein</fullName>
    </submittedName>
</protein>
<gene>
    <name evidence="1" type="ORF">FFL34_06805</name>
</gene>
<dbReference type="RefSeq" id="WP_138602668.1">
    <property type="nucleotide sequence ID" value="NZ_VCIA01000001.1"/>
</dbReference>
<accession>A0A5S3QJ19</accession>
<reference evidence="1 2" key="1">
    <citation type="submission" date="2019-05" db="EMBL/GenBank/DDBJ databases">
        <title>Genomic analysis of Lentibacillus sp. NKC220-2.</title>
        <authorList>
            <person name="Oh Y.J."/>
        </authorList>
    </citation>
    <scope>NUCLEOTIDE SEQUENCE [LARGE SCALE GENOMIC DNA]</scope>
    <source>
        <strain evidence="1 2">NKC220-2</strain>
    </source>
</reference>
<organism evidence="1 2">
    <name type="scientific">Lentibacillus cibarius</name>
    <dbReference type="NCBI Taxonomy" id="2583219"/>
    <lineage>
        <taxon>Bacteria</taxon>
        <taxon>Bacillati</taxon>
        <taxon>Bacillota</taxon>
        <taxon>Bacilli</taxon>
        <taxon>Bacillales</taxon>
        <taxon>Bacillaceae</taxon>
        <taxon>Lentibacillus</taxon>
    </lineage>
</organism>
<evidence type="ECO:0000313" key="2">
    <source>
        <dbReference type="Proteomes" id="UP000306980"/>
    </source>
</evidence>
<sequence length="81" mass="10025">MKHNDFLFNKSKANDSQLQTFFSGYDDRWRLTKLLSIKMTLEDREKLKRKLRSFYGHEFKEHENNYIYLNYSQLKTKTPLW</sequence>
<proteinExistence type="predicted"/>
<name>A0A5S3QJ19_9BACI</name>
<evidence type="ECO:0000313" key="1">
    <source>
        <dbReference type="EMBL" id="TMN21855.1"/>
    </source>
</evidence>
<dbReference type="EMBL" id="VCIA01000001">
    <property type="protein sequence ID" value="TMN21855.1"/>
    <property type="molecule type" value="Genomic_DNA"/>
</dbReference>